<dbReference type="AlphaFoldDB" id="A0A8C5F775"/>
<sequence>MLPGVCVGGGGWFQRHFPWPGHIPCPGQHFRSNNYCENHKPIGPSEGPYKRLPLQQLIQAPDQQSNNNNHSSRSETTTDSMASFSSRSGYSSGSAIRSSRMMSSSSDMSGAQASGAGGGSVYGGAGGFGVRISQGSGFNQAGSMNQSISEKATMQNLNNRLASYLEKVSILEKANHELELNIMRFMETKMLPEAHDLVGFQATIKDIQYQINFSARGNSSIFLSIDNAKLAADDFKMKYENELAMHQMVEADITNLKGVMVELTRDRSSLQEDIEGLTLELFKMKQTHEEELLVIRSQLGGQVNVEVDAAPQADLSVAMAEIRSHYEGVTEKNHKALEAWFFTKTNELNSQVSASTLTVESSKSELTEIRRSMQSLEIELQSQSSMIASLRSNLGDTQGRYGNMLAGYQRQVTALEEQLGDLRAGLANQGEQYQMLLDIKTRLELEIAEYRRLMDGELSESTSTTTTRTYTTTVVVK</sequence>
<dbReference type="Gene3D" id="1.20.5.170">
    <property type="match status" value="1"/>
</dbReference>
<reference evidence="6" key="2">
    <citation type="submission" date="2025-09" db="UniProtKB">
        <authorList>
            <consortium name="Ensembl"/>
        </authorList>
    </citation>
    <scope>IDENTIFICATION</scope>
</reference>
<dbReference type="PRINTS" id="PR01248">
    <property type="entry name" value="TYPE1KERATIN"/>
</dbReference>
<evidence type="ECO:0000256" key="4">
    <source>
        <dbReference type="SAM" id="MobiDB-lite"/>
    </source>
</evidence>
<dbReference type="GeneTree" id="ENSGT00950000182969"/>
<evidence type="ECO:0000256" key="1">
    <source>
        <dbReference type="ARBA" id="ARBA00022754"/>
    </source>
</evidence>
<feature type="compositionally biased region" description="Low complexity" evidence="4">
    <location>
        <begin position="80"/>
        <end position="114"/>
    </location>
</feature>
<protein>
    <submittedName>
        <fullName evidence="6">Type I cytokeratin, enveloping layer</fullName>
    </submittedName>
</protein>
<dbReference type="Gene3D" id="1.20.5.500">
    <property type="entry name" value="Single helix bin"/>
    <property type="match status" value="1"/>
</dbReference>
<keyword evidence="2 3" id="KW-0175">Coiled coil</keyword>
<evidence type="ECO:0000256" key="3">
    <source>
        <dbReference type="SAM" id="Coils"/>
    </source>
</evidence>
<dbReference type="Pfam" id="PF00038">
    <property type="entry name" value="Filament"/>
    <property type="match status" value="1"/>
</dbReference>
<dbReference type="SMART" id="SM01391">
    <property type="entry name" value="Filament"/>
    <property type="match status" value="1"/>
</dbReference>
<evidence type="ECO:0000256" key="2">
    <source>
        <dbReference type="ARBA" id="ARBA00023054"/>
    </source>
</evidence>
<feature type="domain" description="IF rod" evidence="5">
    <location>
        <begin position="150"/>
        <end position="461"/>
    </location>
</feature>
<dbReference type="Proteomes" id="UP000694546">
    <property type="component" value="Chromosome 2"/>
</dbReference>
<reference evidence="6" key="1">
    <citation type="submission" date="2025-08" db="UniProtKB">
        <authorList>
            <consortium name="Ensembl"/>
        </authorList>
    </citation>
    <scope>IDENTIFICATION</scope>
</reference>
<evidence type="ECO:0000313" key="6">
    <source>
        <dbReference type="Ensembl" id="ENSGMOP00000012224.2"/>
    </source>
</evidence>
<dbReference type="InterPro" id="IPR002957">
    <property type="entry name" value="Keratin_I"/>
</dbReference>
<dbReference type="GO" id="GO:0005882">
    <property type="term" value="C:intermediate filament"/>
    <property type="evidence" value="ECO:0007669"/>
    <property type="project" value="UniProtKB-KW"/>
</dbReference>
<dbReference type="PANTHER" id="PTHR23239">
    <property type="entry name" value="INTERMEDIATE FILAMENT"/>
    <property type="match status" value="1"/>
</dbReference>
<proteinExistence type="predicted"/>
<name>A0A8C5F775_GADMO</name>
<organism evidence="6 7">
    <name type="scientific">Gadus morhua</name>
    <name type="common">Atlantic cod</name>
    <dbReference type="NCBI Taxonomy" id="8049"/>
    <lineage>
        <taxon>Eukaryota</taxon>
        <taxon>Metazoa</taxon>
        <taxon>Chordata</taxon>
        <taxon>Craniata</taxon>
        <taxon>Vertebrata</taxon>
        <taxon>Euteleostomi</taxon>
        <taxon>Actinopterygii</taxon>
        <taxon>Neopterygii</taxon>
        <taxon>Teleostei</taxon>
        <taxon>Neoteleostei</taxon>
        <taxon>Acanthomorphata</taxon>
        <taxon>Zeiogadaria</taxon>
        <taxon>Gadariae</taxon>
        <taxon>Gadiformes</taxon>
        <taxon>Gadoidei</taxon>
        <taxon>Gadidae</taxon>
        <taxon>Gadus</taxon>
    </lineage>
</organism>
<keyword evidence="1" id="KW-0403">Intermediate filament</keyword>
<dbReference type="FunFam" id="1.20.5.500:FF:000001">
    <property type="entry name" value="Type II keratin 23"/>
    <property type="match status" value="1"/>
</dbReference>
<feature type="coiled-coil region" evidence="3">
    <location>
        <begin position="154"/>
        <end position="181"/>
    </location>
</feature>
<feature type="coiled-coil region" evidence="3">
    <location>
        <begin position="359"/>
        <end position="460"/>
    </location>
</feature>
<dbReference type="FunFam" id="1.20.5.170:FF:000002">
    <property type="entry name" value="Type I keratin KA11"/>
    <property type="match status" value="1"/>
</dbReference>
<dbReference type="PANTHER" id="PTHR23239:SF367">
    <property type="entry name" value="KERATIN 15-RELATED"/>
    <property type="match status" value="1"/>
</dbReference>
<dbReference type="InterPro" id="IPR039008">
    <property type="entry name" value="IF_rod_dom"/>
</dbReference>
<dbReference type="Ensembl" id="ENSGMOT00000012551.2">
    <property type="protein sequence ID" value="ENSGMOP00000012224.2"/>
    <property type="gene ID" value="ENSGMOG00000017336.2"/>
</dbReference>
<dbReference type="SUPFAM" id="SSF64593">
    <property type="entry name" value="Intermediate filament protein, coiled coil region"/>
    <property type="match status" value="2"/>
</dbReference>
<feature type="region of interest" description="Disordered" evidence="4">
    <location>
        <begin position="60"/>
        <end position="116"/>
    </location>
</feature>
<accession>A0A8C5F775</accession>
<evidence type="ECO:0000313" key="7">
    <source>
        <dbReference type="Proteomes" id="UP000694546"/>
    </source>
</evidence>
<keyword evidence="7" id="KW-1185">Reference proteome</keyword>
<evidence type="ECO:0000259" key="5">
    <source>
        <dbReference type="PROSITE" id="PS51842"/>
    </source>
</evidence>
<dbReference type="Gene3D" id="1.20.5.1160">
    <property type="entry name" value="Vasodilator-stimulated phosphoprotein"/>
    <property type="match status" value="1"/>
</dbReference>
<dbReference type="GO" id="GO:0005198">
    <property type="term" value="F:structural molecule activity"/>
    <property type="evidence" value="ECO:0007669"/>
    <property type="project" value="InterPro"/>
</dbReference>
<dbReference type="PROSITE" id="PS51842">
    <property type="entry name" value="IF_ROD_2"/>
    <property type="match status" value="1"/>
</dbReference>